<reference evidence="1" key="1">
    <citation type="submission" date="2020-09" db="EMBL/GenBank/DDBJ databases">
        <title>Genome-Enabled Discovery of Anthraquinone Biosynthesis in Senna tora.</title>
        <authorList>
            <person name="Kang S.-H."/>
            <person name="Pandey R.P."/>
            <person name="Lee C.-M."/>
            <person name="Sim J.-S."/>
            <person name="Jeong J.-T."/>
            <person name="Choi B.-S."/>
            <person name="Jung M."/>
            <person name="Ginzburg D."/>
            <person name="Zhao K."/>
            <person name="Won S.Y."/>
            <person name="Oh T.-J."/>
            <person name="Yu Y."/>
            <person name="Kim N.-H."/>
            <person name="Lee O.R."/>
            <person name="Lee T.-H."/>
            <person name="Bashyal P."/>
            <person name="Kim T.-S."/>
            <person name="Lee W.-H."/>
            <person name="Kawkins C."/>
            <person name="Kim C.-K."/>
            <person name="Kim J.S."/>
            <person name="Ahn B.O."/>
            <person name="Rhee S.Y."/>
            <person name="Sohng J.K."/>
        </authorList>
    </citation>
    <scope>NUCLEOTIDE SEQUENCE</scope>
    <source>
        <tissue evidence="1">Leaf</tissue>
    </source>
</reference>
<dbReference type="Gene3D" id="3.60.40.10">
    <property type="entry name" value="PPM-type phosphatase domain"/>
    <property type="match status" value="1"/>
</dbReference>
<dbReference type="EMBL" id="JAAIUW010000004">
    <property type="protein sequence ID" value="KAF7834489.1"/>
    <property type="molecule type" value="Genomic_DNA"/>
</dbReference>
<keyword evidence="2" id="KW-1185">Reference proteome</keyword>
<proteinExistence type="predicted"/>
<dbReference type="InterPro" id="IPR036457">
    <property type="entry name" value="PPM-type-like_dom_sf"/>
</dbReference>
<name>A0A834WXS6_9FABA</name>
<dbReference type="SUPFAM" id="SSF81606">
    <property type="entry name" value="PP2C-like"/>
    <property type="match status" value="1"/>
</dbReference>
<dbReference type="AlphaFoldDB" id="A0A834WXS6"/>
<gene>
    <name evidence="1" type="ORF">G2W53_009348</name>
</gene>
<sequence length="155" mass="16733">MSASSRSDSFLNAMELQVAGGAAGEDRVQAVCSEENGWLFCSVYDGFNGQDAADFLAGTMYGTIICNFNVKASSDPSNGVVEKALKGALSKVENDFLYMVENEMEERPDLVSIGSCVLLVLLHGNDLSTKQYHSHAFLPPCFNILYTSLAVFAIL</sequence>
<accession>A0A834WXS6</accession>
<comment type="caution">
    <text evidence="1">The sequence shown here is derived from an EMBL/GenBank/DDBJ whole genome shotgun (WGS) entry which is preliminary data.</text>
</comment>
<evidence type="ECO:0000313" key="1">
    <source>
        <dbReference type="EMBL" id="KAF7834489.1"/>
    </source>
</evidence>
<dbReference type="OrthoDB" id="420076at2759"/>
<protein>
    <recommendedName>
        <fullName evidence="3">Protein-serine/threonine phosphatase</fullName>
    </recommendedName>
</protein>
<organism evidence="1 2">
    <name type="scientific">Senna tora</name>
    <dbReference type="NCBI Taxonomy" id="362788"/>
    <lineage>
        <taxon>Eukaryota</taxon>
        <taxon>Viridiplantae</taxon>
        <taxon>Streptophyta</taxon>
        <taxon>Embryophyta</taxon>
        <taxon>Tracheophyta</taxon>
        <taxon>Spermatophyta</taxon>
        <taxon>Magnoliopsida</taxon>
        <taxon>eudicotyledons</taxon>
        <taxon>Gunneridae</taxon>
        <taxon>Pentapetalae</taxon>
        <taxon>rosids</taxon>
        <taxon>fabids</taxon>
        <taxon>Fabales</taxon>
        <taxon>Fabaceae</taxon>
        <taxon>Caesalpinioideae</taxon>
        <taxon>Cassia clade</taxon>
        <taxon>Senna</taxon>
    </lineage>
</organism>
<dbReference type="Proteomes" id="UP000634136">
    <property type="component" value="Unassembled WGS sequence"/>
</dbReference>
<evidence type="ECO:0000313" key="2">
    <source>
        <dbReference type="Proteomes" id="UP000634136"/>
    </source>
</evidence>
<evidence type="ECO:0008006" key="3">
    <source>
        <dbReference type="Google" id="ProtNLM"/>
    </source>
</evidence>